<dbReference type="Gene3D" id="3.60.21.10">
    <property type="match status" value="1"/>
</dbReference>
<dbReference type="PANTHER" id="PTHR42988:SF2">
    <property type="entry name" value="CYCLIC NUCLEOTIDE PHOSPHODIESTERASE CBUA0032-RELATED"/>
    <property type="match status" value="1"/>
</dbReference>
<dbReference type="InterPro" id="IPR050884">
    <property type="entry name" value="CNP_phosphodiesterase-III"/>
</dbReference>
<evidence type="ECO:0000256" key="4">
    <source>
        <dbReference type="ARBA" id="ARBA00025742"/>
    </source>
</evidence>
<dbReference type="CDD" id="cd07400">
    <property type="entry name" value="MPP_1"/>
    <property type="match status" value="1"/>
</dbReference>
<evidence type="ECO:0000256" key="2">
    <source>
        <dbReference type="ARBA" id="ARBA00022801"/>
    </source>
</evidence>
<evidence type="ECO:0000259" key="5">
    <source>
        <dbReference type="Pfam" id="PF00149"/>
    </source>
</evidence>
<comment type="caution">
    <text evidence="6">The sequence shown here is derived from an EMBL/GenBank/DDBJ whole genome shotgun (WGS) entry which is preliminary data.</text>
</comment>
<keyword evidence="2" id="KW-0378">Hydrolase</keyword>
<dbReference type="RefSeq" id="WP_189450973.1">
    <property type="nucleotide sequence ID" value="NZ_BMXY01000005.1"/>
</dbReference>
<keyword evidence="7" id="KW-1185">Reference proteome</keyword>
<proteinExistence type="inferred from homology"/>
<dbReference type="EMBL" id="BMXY01000005">
    <property type="protein sequence ID" value="GGZ71652.1"/>
    <property type="molecule type" value="Genomic_DNA"/>
</dbReference>
<evidence type="ECO:0000256" key="1">
    <source>
        <dbReference type="ARBA" id="ARBA00022723"/>
    </source>
</evidence>
<sequence length="270" mass="29971">MRTVVHVSDLHFGRVDPALLEPLREAIVAANPDVLVVSGDLTQRARRAQFAEAADYLRTLPGPQVVVPGNHDVPLYDVARRFLSPLRRFRRYVTGDEMPSYVDDEIAVVGVNTARSLTFKGGRINVRQVRAIERRFHGLPEHVTRIVVTHHPFDVPEGGNEADLLGRGPMAMAAFAKAEVDVFLSGHLHRSNVGGTAHRYRIEGFNALVVQAGTATSTRERDEENAFNVLRIGESRLEVQTWRWDATRGAFAQAAAAVYRYVSGTGWQPD</sequence>
<keyword evidence="3" id="KW-0408">Iron</keyword>
<dbReference type="InterPro" id="IPR029052">
    <property type="entry name" value="Metallo-depent_PP-like"/>
</dbReference>
<evidence type="ECO:0000313" key="6">
    <source>
        <dbReference type="EMBL" id="GGZ71652.1"/>
    </source>
</evidence>
<evidence type="ECO:0000256" key="3">
    <source>
        <dbReference type="ARBA" id="ARBA00023004"/>
    </source>
</evidence>
<reference evidence="7" key="1">
    <citation type="journal article" date="2019" name="Int. J. Syst. Evol. Microbiol.">
        <title>The Global Catalogue of Microorganisms (GCM) 10K type strain sequencing project: providing services to taxonomists for standard genome sequencing and annotation.</title>
        <authorList>
            <consortium name="The Broad Institute Genomics Platform"/>
            <consortium name="The Broad Institute Genome Sequencing Center for Infectious Disease"/>
            <person name="Wu L."/>
            <person name="Ma J."/>
        </authorList>
    </citation>
    <scope>NUCLEOTIDE SEQUENCE [LARGE SCALE GENOMIC DNA]</scope>
    <source>
        <strain evidence="7">KCTC 22558</strain>
    </source>
</reference>
<dbReference type="Pfam" id="PF00149">
    <property type="entry name" value="Metallophos"/>
    <property type="match status" value="1"/>
</dbReference>
<feature type="domain" description="Calcineurin-like phosphoesterase" evidence="5">
    <location>
        <begin position="3"/>
        <end position="190"/>
    </location>
</feature>
<dbReference type="SUPFAM" id="SSF56300">
    <property type="entry name" value="Metallo-dependent phosphatases"/>
    <property type="match status" value="1"/>
</dbReference>
<evidence type="ECO:0000313" key="7">
    <source>
        <dbReference type="Proteomes" id="UP000643403"/>
    </source>
</evidence>
<keyword evidence="1" id="KW-0479">Metal-binding</keyword>
<dbReference type="InterPro" id="IPR004843">
    <property type="entry name" value="Calcineurin-like_PHP"/>
</dbReference>
<gene>
    <name evidence="6" type="ORF">GCM10008101_27360</name>
</gene>
<organism evidence="6 7">
    <name type="scientific">Cognatilysobacter xinjiangensis</name>
    <dbReference type="NCBI Taxonomy" id="546892"/>
    <lineage>
        <taxon>Bacteria</taxon>
        <taxon>Pseudomonadati</taxon>
        <taxon>Pseudomonadota</taxon>
        <taxon>Gammaproteobacteria</taxon>
        <taxon>Lysobacterales</taxon>
        <taxon>Lysobacteraceae</taxon>
        <taxon>Cognatilysobacter</taxon>
    </lineage>
</organism>
<comment type="similarity">
    <text evidence="4">Belongs to the cyclic nucleotide phosphodiesterase class-III family.</text>
</comment>
<dbReference type="Proteomes" id="UP000643403">
    <property type="component" value="Unassembled WGS sequence"/>
</dbReference>
<accession>A0ABQ3CA51</accession>
<protein>
    <submittedName>
        <fullName evidence="6">Metallophosphoesterase</fullName>
    </submittedName>
</protein>
<dbReference type="PANTHER" id="PTHR42988">
    <property type="entry name" value="PHOSPHOHYDROLASE"/>
    <property type="match status" value="1"/>
</dbReference>
<name>A0ABQ3CA51_9GAMM</name>